<dbReference type="Pfam" id="PF13384">
    <property type="entry name" value="HTH_23"/>
    <property type="match status" value="1"/>
</dbReference>
<sequence>MVYKITWMMKRRRRETLSFIDYPADRLALSSPDVDCYLGQYKKYNQSQIEHFVQLLQEEGLSVVKAAEKSGIPRSTAYELRKQFNKSGGSILPSKRIHRKSTGSIKEEHAQFLVDYIDQNPFVSLKEVQQELVKAVGEPAISLSTLRIHMDDQCALSFKRADHLSGEWTTRKPKSLRDWMREGLRLTENCVFLDQVNFNLQTTRSRSWSHKESTKAIKRGIDIAIIGCISPNGTINFSKVNPVPHETISPIAEFLTEVMDVLDRHAMKHYHIVMDSARIHSHDLVEAAVNARGYRAVFLTPNSYNPMEACWSKIKFNIKRTPLDAADKLTPRIKLACESVTPEDCLQWIQQSQSMWEMHLHEQEK</sequence>
<dbReference type="Pfam" id="PF13358">
    <property type="entry name" value="DDE_3"/>
    <property type="match status" value="1"/>
</dbReference>
<dbReference type="InterPro" id="IPR038717">
    <property type="entry name" value="Tc1-like_DDE_dom"/>
</dbReference>
<dbReference type="AlphaFoldDB" id="A0A9P6YAT6"/>
<accession>A0A9P6YAT6</accession>
<proteinExistence type="predicted"/>
<dbReference type="GO" id="GO:0003676">
    <property type="term" value="F:nucleic acid binding"/>
    <property type="evidence" value="ECO:0007669"/>
    <property type="project" value="InterPro"/>
</dbReference>
<gene>
    <name evidence="2" type="ORF">G6F51_006566</name>
</gene>
<evidence type="ECO:0000313" key="3">
    <source>
        <dbReference type="Proteomes" id="UP000717996"/>
    </source>
</evidence>
<reference evidence="2" key="1">
    <citation type="journal article" date="2020" name="Microb. Genom.">
        <title>Genetic diversity of clinical and environmental Mucorales isolates obtained from an investigation of mucormycosis cases among solid organ transplant recipients.</title>
        <authorList>
            <person name="Nguyen M.H."/>
            <person name="Kaul D."/>
            <person name="Muto C."/>
            <person name="Cheng S.J."/>
            <person name="Richter R.A."/>
            <person name="Bruno V.M."/>
            <person name="Liu G."/>
            <person name="Beyhan S."/>
            <person name="Sundermann A.J."/>
            <person name="Mounaud S."/>
            <person name="Pasculle A.W."/>
            <person name="Nierman W.C."/>
            <person name="Driscoll E."/>
            <person name="Cumbie R."/>
            <person name="Clancy C.J."/>
            <person name="Dupont C.L."/>
        </authorList>
    </citation>
    <scope>NUCLEOTIDE SEQUENCE</scope>
    <source>
        <strain evidence="2">GL16</strain>
    </source>
</reference>
<dbReference type="EMBL" id="JAANIT010000902">
    <property type="protein sequence ID" value="KAG1543623.1"/>
    <property type="molecule type" value="Genomic_DNA"/>
</dbReference>
<organism evidence="2 3">
    <name type="scientific">Rhizopus oryzae</name>
    <name type="common">Mucormycosis agent</name>
    <name type="synonym">Rhizopus arrhizus var. delemar</name>
    <dbReference type="NCBI Taxonomy" id="64495"/>
    <lineage>
        <taxon>Eukaryota</taxon>
        <taxon>Fungi</taxon>
        <taxon>Fungi incertae sedis</taxon>
        <taxon>Mucoromycota</taxon>
        <taxon>Mucoromycotina</taxon>
        <taxon>Mucoromycetes</taxon>
        <taxon>Mucorales</taxon>
        <taxon>Mucorineae</taxon>
        <taxon>Rhizopodaceae</taxon>
        <taxon>Rhizopus</taxon>
    </lineage>
</organism>
<dbReference type="InterPro" id="IPR036397">
    <property type="entry name" value="RNaseH_sf"/>
</dbReference>
<feature type="domain" description="Tc1-like transposase DDE" evidence="1">
    <location>
        <begin position="190"/>
        <end position="327"/>
    </location>
</feature>
<dbReference type="Gene3D" id="3.30.420.10">
    <property type="entry name" value="Ribonuclease H-like superfamily/Ribonuclease H"/>
    <property type="match status" value="1"/>
</dbReference>
<evidence type="ECO:0000313" key="2">
    <source>
        <dbReference type="EMBL" id="KAG1543623.1"/>
    </source>
</evidence>
<protein>
    <recommendedName>
        <fullName evidence="1">Tc1-like transposase DDE domain-containing protein</fullName>
    </recommendedName>
</protein>
<dbReference type="SUPFAM" id="SSF46689">
    <property type="entry name" value="Homeodomain-like"/>
    <property type="match status" value="1"/>
</dbReference>
<name>A0A9P6YAT6_RHIOR</name>
<comment type="caution">
    <text evidence="2">The sequence shown here is derived from an EMBL/GenBank/DDBJ whole genome shotgun (WGS) entry which is preliminary data.</text>
</comment>
<dbReference type="InterPro" id="IPR009057">
    <property type="entry name" value="Homeodomain-like_sf"/>
</dbReference>
<evidence type="ECO:0000259" key="1">
    <source>
        <dbReference type="Pfam" id="PF13358"/>
    </source>
</evidence>
<dbReference type="Proteomes" id="UP000717996">
    <property type="component" value="Unassembled WGS sequence"/>
</dbReference>